<evidence type="ECO:0000313" key="2">
    <source>
        <dbReference type="Proteomes" id="UP001217325"/>
    </source>
</evidence>
<dbReference type="Proteomes" id="UP001217325">
    <property type="component" value="Unassembled WGS sequence"/>
</dbReference>
<gene>
    <name evidence="1" type="ORF">PXH69_24605</name>
</gene>
<protein>
    <recommendedName>
        <fullName evidence="3">Replicative helicase inhibitor G39P N-terminal domain-containing protein</fullName>
    </recommendedName>
</protein>
<dbReference type="EMBL" id="JARDXE010000017">
    <property type="protein sequence ID" value="MDE8648153.1"/>
    <property type="molecule type" value="Genomic_DNA"/>
</dbReference>
<proteinExistence type="predicted"/>
<name>A0AAW6LLT4_RHOSG</name>
<reference evidence="1" key="1">
    <citation type="submission" date="2023-02" db="EMBL/GenBank/DDBJ databases">
        <title>A novel hydrolase synthesized by Rhodococcus erythropolis HQ is responsible for the detoxification of Zearalenone.</title>
        <authorList>
            <person name="Hu J."/>
            <person name="Xu J."/>
        </authorList>
    </citation>
    <scope>NUCLEOTIDE SEQUENCE</scope>
    <source>
        <strain evidence="1">HQ</strain>
    </source>
</reference>
<dbReference type="AlphaFoldDB" id="A0AAW6LLT4"/>
<accession>A0AAW6LLT4</accession>
<organism evidence="1 2">
    <name type="scientific">Rhodococcus qingshengii</name>
    <dbReference type="NCBI Taxonomy" id="334542"/>
    <lineage>
        <taxon>Bacteria</taxon>
        <taxon>Bacillati</taxon>
        <taxon>Actinomycetota</taxon>
        <taxon>Actinomycetes</taxon>
        <taxon>Mycobacteriales</taxon>
        <taxon>Nocardiaceae</taxon>
        <taxon>Rhodococcus</taxon>
        <taxon>Rhodococcus erythropolis group</taxon>
    </lineage>
</organism>
<evidence type="ECO:0008006" key="3">
    <source>
        <dbReference type="Google" id="ProtNLM"/>
    </source>
</evidence>
<evidence type="ECO:0000313" key="1">
    <source>
        <dbReference type="EMBL" id="MDE8648153.1"/>
    </source>
</evidence>
<dbReference type="RefSeq" id="WP_275232391.1">
    <property type="nucleotide sequence ID" value="NZ_JARDXE010000017.1"/>
</dbReference>
<comment type="caution">
    <text evidence="1">The sequence shown here is derived from an EMBL/GenBank/DDBJ whole genome shotgun (WGS) entry which is preliminary data.</text>
</comment>
<sequence>MTTYEVAQRALALAALLDSRLENVEEPAVIQAWASCFDGEDVFTEEALAAVRAHYKKPNPFPVKPGDILAHVKKLPYNSSPERVMAFLARWSQYPYSDAIFRLTGQQFKPTYPTPPGIHGDAAKEAEFHRAEHVAWIKANGHQLVAAAMSNPIPILALE</sequence>